<evidence type="ECO:0000256" key="1">
    <source>
        <dbReference type="SAM" id="SignalP"/>
    </source>
</evidence>
<gene>
    <name evidence="2" type="ORF">F6R98_13105</name>
</gene>
<feature type="signal peptide" evidence="1">
    <location>
        <begin position="1"/>
        <end position="26"/>
    </location>
</feature>
<dbReference type="Proteomes" id="UP000325755">
    <property type="component" value="Chromosome"/>
</dbReference>
<proteinExistence type="predicted"/>
<organism evidence="2 3">
    <name type="scientific">Candidatus Methylospira mobilis</name>
    <dbReference type="NCBI Taxonomy" id="1808979"/>
    <lineage>
        <taxon>Bacteria</taxon>
        <taxon>Pseudomonadati</taxon>
        <taxon>Pseudomonadota</taxon>
        <taxon>Gammaproteobacteria</taxon>
        <taxon>Methylococcales</taxon>
        <taxon>Methylococcaceae</taxon>
        <taxon>Candidatus Methylospira</taxon>
    </lineage>
</organism>
<keyword evidence="3" id="KW-1185">Reference proteome</keyword>
<dbReference type="InParanoid" id="A0A5Q0BMG9"/>
<evidence type="ECO:0008006" key="4">
    <source>
        <dbReference type="Google" id="ProtNLM"/>
    </source>
</evidence>
<keyword evidence="1" id="KW-0732">Signal</keyword>
<feature type="chain" id="PRO_5024899083" description="DUF732 domain-containing protein" evidence="1">
    <location>
        <begin position="27"/>
        <end position="113"/>
    </location>
</feature>
<name>A0A5Q0BMG9_9GAMM</name>
<sequence length="113" mass="12692">MQSKKTVYIAAALLSIGTLWCSSASANKPVTEEEHQAFVKKYTEMCIKREHKNKGSVVTSEDVAMNQLCECVARDESKHLTAEEVRKFVNQNEYPVSLMIKADSAAYHCTHPQ</sequence>
<accession>A0A5Q0BMG9</accession>
<dbReference type="OrthoDB" id="5570306at2"/>
<protein>
    <recommendedName>
        <fullName evidence="4">DUF732 domain-containing protein</fullName>
    </recommendedName>
</protein>
<reference evidence="2 3" key="1">
    <citation type="submission" date="2019-09" db="EMBL/GenBank/DDBJ databases">
        <title>Ecophysiology of the spiral-shaped methanotroph Methylospira mobilis as revealed by the complete genome sequence.</title>
        <authorList>
            <person name="Oshkin I.Y."/>
            <person name="Dedysh S.N."/>
            <person name="Miroshnikov K."/>
            <person name="Danilova O.V."/>
            <person name="Hakobyan A."/>
            <person name="Liesack W."/>
        </authorList>
    </citation>
    <scope>NUCLEOTIDE SEQUENCE [LARGE SCALE GENOMIC DNA]</scope>
    <source>
        <strain evidence="2 3">Shm1</strain>
    </source>
</reference>
<dbReference type="EMBL" id="CP044205">
    <property type="protein sequence ID" value="QFY43441.1"/>
    <property type="molecule type" value="Genomic_DNA"/>
</dbReference>
<dbReference type="KEGG" id="mmob:F6R98_13105"/>
<dbReference type="RefSeq" id="WP_153249424.1">
    <property type="nucleotide sequence ID" value="NZ_CP044205.1"/>
</dbReference>
<evidence type="ECO:0000313" key="2">
    <source>
        <dbReference type="EMBL" id="QFY43441.1"/>
    </source>
</evidence>
<evidence type="ECO:0000313" key="3">
    <source>
        <dbReference type="Proteomes" id="UP000325755"/>
    </source>
</evidence>
<dbReference type="AlphaFoldDB" id="A0A5Q0BMG9"/>